<reference evidence="1 2" key="1">
    <citation type="journal article" date="2005" name="BMC Genomics">
        <title>Bacterial genome adaptation to niches: divergence of the potential virulence genes in three Burkholderia species of different survival strategies.</title>
        <authorList>
            <person name="Kim H.S."/>
            <person name="Schell M.A."/>
            <person name="Yu Y."/>
            <person name="Ulrich R.L."/>
            <person name="Sarria S.H."/>
            <person name="Nierman W.C."/>
            <person name="DeShazer D."/>
        </authorList>
    </citation>
    <scope>NUCLEOTIDE SEQUENCE [LARGE SCALE GENOMIC DNA]</scope>
    <source>
        <strain evidence="2">ATCC 700388 / DSM 13276 / CCUG 48851 / CIP 106301 / E264</strain>
    </source>
</reference>
<keyword evidence="2" id="KW-1185">Reference proteome</keyword>
<dbReference type="HOGENOM" id="CLU_2951478_0_0_4"/>
<evidence type="ECO:0000313" key="2">
    <source>
        <dbReference type="Proteomes" id="UP000001930"/>
    </source>
</evidence>
<evidence type="ECO:0000313" key="1">
    <source>
        <dbReference type="EMBL" id="ABC36157.1"/>
    </source>
</evidence>
<dbReference type="KEGG" id="bte:BTH_II0308"/>
<protein>
    <submittedName>
        <fullName evidence="1">Uncharacterized protein</fullName>
    </submittedName>
</protein>
<name>Q2T8J0_BURTA</name>
<accession>Q2T8J0</accession>
<sequence>MGARAAHATPPRRHGGRCRMVSKPTRTIERSRNDAAHSSIHRFRIEKKTISMNVDRIIV</sequence>
<dbReference type="EMBL" id="CP000085">
    <property type="protein sequence ID" value="ABC36157.1"/>
    <property type="molecule type" value="Genomic_DNA"/>
</dbReference>
<organism evidence="1 2">
    <name type="scientific">Burkholderia thailandensis (strain ATCC 700388 / DSM 13276 / CCUG 48851 / CIP 106301 / E264)</name>
    <dbReference type="NCBI Taxonomy" id="271848"/>
    <lineage>
        <taxon>Bacteria</taxon>
        <taxon>Pseudomonadati</taxon>
        <taxon>Pseudomonadota</taxon>
        <taxon>Betaproteobacteria</taxon>
        <taxon>Burkholderiales</taxon>
        <taxon>Burkholderiaceae</taxon>
        <taxon>Burkholderia</taxon>
        <taxon>pseudomallei group</taxon>
    </lineage>
</organism>
<gene>
    <name evidence="1" type="ordered locus">BTH_II0308</name>
</gene>
<dbReference type="Proteomes" id="UP000001930">
    <property type="component" value="Chromosome II"/>
</dbReference>
<proteinExistence type="predicted"/>
<dbReference type="AlphaFoldDB" id="Q2T8J0"/>